<gene>
    <name evidence="2" type="ORF">JOB18_041719</name>
</gene>
<sequence>MYEEEQEMEEGAAGHEQQRRRRPIGNQRTMSIFGPTWAKHALRQLPQSLQPGPTHNRERERECQRQRGQEPISVHFPLIQIKVHSLARDGGRPWCGRLVGCLINAPEPWRMDGVMEADRAMYTAKTGPTKGMRMLRD</sequence>
<dbReference type="Proteomes" id="UP000693946">
    <property type="component" value="Linkage Group LG5"/>
</dbReference>
<reference evidence="2" key="2">
    <citation type="submission" date="2021-03" db="EMBL/GenBank/DDBJ databases">
        <authorList>
            <person name="Guerrero-Cozar I."/>
            <person name="Gomez-Garrido J."/>
            <person name="Berbel C."/>
            <person name="Martinez-Blanch J.F."/>
            <person name="Alioto T."/>
            <person name="Claros M.G."/>
            <person name="Gagnaire P.A."/>
            <person name="Manchado M."/>
        </authorList>
    </citation>
    <scope>NUCLEOTIDE SEQUENCE</scope>
    <source>
        <strain evidence="2">Sse05_10M</strain>
        <tissue evidence="2">Blood</tissue>
    </source>
</reference>
<evidence type="ECO:0000313" key="2">
    <source>
        <dbReference type="EMBL" id="KAG7490762.1"/>
    </source>
</evidence>
<accession>A0AAV6QIU3</accession>
<feature type="compositionally biased region" description="Acidic residues" evidence="1">
    <location>
        <begin position="1"/>
        <end position="10"/>
    </location>
</feature>
<protein>
    <submittedName>
        <fullName evidence="2">Uncharacterized protein</fullName>
    </submittedName>
</protein>
<dbReference type="AlphaFoldDB" id="A0AAV6QIU3"/>
<feature type="region of interest" description="Disordered" evidence="1">
    <location>
        <begin position="1"/>
        <end position="27"/>
    </location>
</feature>
<evidence type="ECO:0000313" key="3">
    <source>
        <dbReference type="Proteomes" id="UP000693946"/>
    </source>
</evidence>
<keyword evidence="3" id="KW-1185">Reference proteome</keyword>
<organism evidence="2 3">
    <name type="scientific">Solea senegalensis</name>
    <name type="common">Senegalese sole</name>
    <dbReference type="NCBI Taxonomy" id="28829"/>
    <lineage>
        <taxon>Eukaryota</taxon>
        <taxon>Metazoa</taxon>
        <taxon>Chordata</taxon>
        <taxon>Craniata</taxon>
        <taxon>Vertebrata</taxon>
        <taxon>Euteleostomi</taxon>
        <taxon>Actinopterygii</taxon>
        <taxon>Neopterygii</taxon>
        <taxon>Teleostei</taxon>
        <taxon>Neoteleostei</taxon>
        <taxon>Acanthomorphata</taxon>
        <taxon>Carangaria</taxon>
        <taxon>Pleuronectiformes</taxon>
        <taxon>Pleuronectoidei</taxon>
        <taxon>Soleidae</taxon>
        <taxon>Solea</taxon>
    </lineage>
</organism>
<comment type="caution">
    <text evidence="2">The sequence shown here is derived from an EMBL/GenBank/DDBJ whole genome shotgun (WGS) entry which is preliminary data.</text>
</comment>
<feature type="region of interest" description="Disordered" evidence="1">
    <location>
        <begin position="46"/>
        <end position="69"/>
    </location>
</feature>
<dbReference type="EMBL" id="JAGKHQ010000017">
    <property type="protein sequence ID" value="KAG7490762.1"/>
    <property type="molecule type" value="Genomic_DNA"/>
</dbReference>
<reference evidence="2 3" key="1">
    <citation type="journal article" date="2021" name="Sci. Rep.">
        <title>Chromosome anchoring in Senegalese sole (Solea senegalensis) reveals sex-associated markers and genome rearrangements in flatfish.</title>
        <authorList>
            <person name="Guerrero-Cozar I."/>
            <person name="Gomez-Garrido J."/>
            <person name="Berbel C."/>
            <person name="Martinez-Blanch J.F."/>
            <person name="Alioto T."/>
            <person name="Claros M.G."/>
            <person name="Gagnaire P.A."/>
            <person name="Manchado M."/>
        </authorList>
    </citation>
    <scope>NUCLEOTIDE SEQUENCE [LARGE SCALE GENOMIC DNA]</scope>
    <source>
        <strain evidence="2">Sse05_10M</strain>
    </source>
</reference>
<dbReference type="EMBL" id="JAGKHQ010000017">
    <property type="protein sequence ID" value="KAG7490761.1"/>
    <property type="molecule type" value="Genomic_DNA"/>
</dbReference>
<name>A0AAV6QIU3_SOLSE</name>
<feature type="compositionally biased region" description="Basic and acidic residues" evidence="1">
    <location>
        <begin position="55"/>
        <end position="68"/>
    </location>
</feature>
<evidence type="ECO:0000256" key="1">
    <source>
        <dbReference type="SAM" id="MobiDB-lite"/>
    </source>
</evidence>
<proteinExistence type="predicted"/>